<evidence type="ECO:0000256" key="5">
    <source>
        <dbReference type="ARBA" id="ARBA00029440"/>
    </source>
</evidence>
<keyword evidence="1" id="KW-0028">Amino-acid biosynthesis</keyword>
<accession>A0A200QSQ7</accession>
<proteinExistence type="predicted"/>
<sequence>MKKLQGIPAAAAAGNLPNNKNSSSCSSYLMSPPPLLHEEIGSATFAHDVAVLELERLFFREDKHHLQLCGPYTPSHSTGFSRRPVRVAYQGVRGSYCQEAALKAFSSISNIESFAACNTMEDAFQALEDKSAQRAIVPVENSIDGTIDRNLDLLLRHDEVAIVGELILPVNHCLLAVPGTSKSQLKRIVSHPQALSHCKSKLHQLGLETLDLEVDEVQNSADAARFVSENRIYDTAVIGSRMAAKEFNLQILEQNLQDDSNGNFNRFLQLGLREGCCSSLHVQEEDEEEQIMMMRRKRRNGSANKYFGGGRKKKKKMTTVAFSLEKGVSDLFRALGIFERENIMVTRVEQRPNRSNPVKMVVAEKKSGNHHPHHRYLFDYVFILDLELDVSLGNHDDDDDDEWLLQCSLNHCKLKTALSLLEEISGFIRVLGSYTCGGLIY</sequence>
<evidence type="ECO:0000256" key="2">
    <source>
        <dbReference type="ARBA" id="ARBA00023141"/>
    </source>
</evidence>
<evidence type="ECO:0000256" key="3">
    <source>
        <dbReference type="ARBA" id="ARBA00023222"/>
    </source>
</evidence>
<dbReference type="Gene3D" id="3.30.70.260">
    <property type="match status" value="1"/>
</dbReference>
<dbReference type="PANTHER" id="PTHR21022:SF26">
    <property type="entry name" value="AROGENATE DEHYDRATASE_PREPHENATE DEHYDRATASE 2, CHLOROPLASTIC-LIKE"/>
    <property type="match status" value="1"/>
</dbReference>
<keyword evidence="3" id="KW-0584">Phenylalanine biosynthesis</keyword>
<dbReference type="OrthoDB" id="983542at2759"/>
<dbReference type="OMA" id="LFRALWH"/>
<dbReference type="EMBL" id="MVGT01001110">
    <property type="protein sequence ID" value="OVA13488.1"/>
    <property type="molecule type" value="Genomic_DNA"/>
</dbReference>
<keyword evidence="2" id="KW-0057">Aromatic amino acid biosynthesis</keyword>
<protein>
    <submittedName>
        <fullName evidence="7">Prephenate dehydratase</fullName>
    </submittedName>
</protein>
<evidence type="ECO:0000256" key="4">
    <source>
        <dbReference type="ARBA" id="ARBA00023239"/>
    </source>
</evidence>
<comment type="caution">
    <text evidence="7">The sequence shown here is derived from an EMBL/GenBank/DDBJ whole genome shotgun (WGS) entry which is preliminary data.</text>
</comment>
<dbReference type="Pfam" id="PF00800">
    <property type="entry name" value="PDT"/>
    <property type="match status" value="1"/>
</dbReference>
<reference evidence="7 8" key="1">
    <citation type="journal article" date="2017" name="Mol. Plant">
        <title>The Genome of Medicinal Plant Macleaya cordata Provides New Insights into Benzylisoquinoline Alkaloids Metabolism.</title>
        <authorList>
            <person name="Liu X."/>
            <person name="Liu Y."/>
            <person name="Huang P."/>
            <person name="Ma Y."/>
            <person name="Qing Z."/>
            <person name="Tang Q."/>
            <person name="Cao H."/>
            <person name="Cheng P."/>
            <person name="Zheng Y."/>
            <person name="Yuan Z."/>
            <person name="Zhou Y."/>
            <person name="Liu J."/>
            <person name="Tang Z."/>
            <person name="Zhuo Y."/>
            <person name="Zhang Y."/>
            <person name="Yu L."/>
            <person name="Huang J."/>
            <person name="Yang P."/>
            <person name="Peng Q."/>
            <person name="Zhang J."/>
            <person name="Jiang W."/>
            <person name="Zhang Z."/>
            <person name="Lin K."/>
            <person name="Ro D.K."/>
            <person name="Chen X."/>
            <person name="Xiong X."/>
            <person name="Shang Y."/>
            <person name="Huang S."/>
            <person name="Zeng J."/>
        </authorList>
    </citation>
    <scope>NUCLEOTIDE SEQUENCE [LARGE SCALE GENOMIC DNA]</scope>
    <source>
        <strain evidence="8">cv. BLH2017</strain>
        <tissue evidence="7">Root</tissue>
    </source>
</reference>
<dbReference type="GO" id="GO:0004664">
    <property type="term" value="F:prephenate dehydratase activity"/>
    <property type="evidence" value="ECO:0007669"/>
    <property type="project" value="InterPro"/>
</dbReference>
<evidence type="ECO:0000259" key="6">
    <source>
        <dbReference type="PROSITE" id="PS51171"/>
    </source>
</evidence>
<organism evidence="7 8">
    <name type="scientific">Macleaya cordata</name>
    <name type="common">Five-seeded plume-poppy</name>
    <name type="synonym">Bocconia cordata</name>
    <dbReference type="NCBI Taxonomy" id="56857"/>
    <lineage>
        <taxon>Eukaryota</taxon>
        <taxon>Viridiplantae</taxon>
        <taxon>Streptophyta</taxon>
        <taxon>Embryophyta</taxon>
        <taxon>Tracheophyta</taxon>
        <taxon>Spermatophyta</taxon>
        <taxon>Magnoliopsida</taxon>
        <taxon>Ranunculales</taxon>
        <taxon>Papaveraceae</taxon>
        <taxon>Papaveroideae</taxon>
        <taxon>Macleaya</taxon>
    </lineage>
</organism>
<keyword evidence="8" id="KW-1185">Reference proteome</keyword>
<dbReference type="Proteomes" id="UP000195402">
    <property type="component" value="Unassembled WGS sequence"/>
</dbReference>
<feature type="domain" description="Prephenate dehydratase" evidence="6">
    <location>
        <begin position="86"/>
        <end position="272"/>
    </location>
</feature>
<dbReference type="AlphaFoldDB" id="A0A200QSQ7"/>
<dbReference type="CDD" id="cd13631">
    <property type="entry name" value="PBP2_Ct-PDT_like"/>
    <property type="match status" value="1"/>
</dbReference>
<comment type="pathway">
    <text evidence="5">Amino-acid biosynthesis.</text>
</comment>
<name>A0A200QSQ7_MACCD</name>
<dbReference type="PANTHER" id="PTHR21022">
    <property type="entry name" value="PREPHENATE DEHYDRATASE P PROTEIN"/>
    <property type="match status" value="1"/>
</dbReference>
<evidence type="ECO:0000313" key="7">
    <source>
        <dbReference type="EMBL" id="OVA13488.1"/>
    </source>
</evidence>
<dbReference type="Gene3D" id="3.40.190.10">
    <property type="entry name" value="Periplasmic binding protein-like II"/>
    <property type="match status" value="2"/>
</dbReference>
<evidence type="ECO:0000256" key="1">
    <source>
        <dbReference type="ARBA" id="ARBA00022605"/>
    </source>
</evidence>
<dbReference type="GO" id="GO:0047769">
    <property type="term" value="F:arogenate dehydratase activity"/>
    <property type="evidence" value="ECO:0007669"/>
    <property type="project" value="TreeGrafter"/>
</dbReference>
<gene>
    <name evidence="7" type="ORF">BVC80_379g14</name>
</gene>
<dbReference type="InParanoid" id="A0A200QSQ7"/>
<evidence type="ECO:0000313" key="8">
    <source>
        <dbReference type="Proteomes" id="UP000195402"/>
    </source>
</evidence>
<dbReference type="InterPro" id="IPR045865">
    <property type="entry name" value="ACT-like_dom_sf"/>
</dbReference>
<dbReference type="SUPFAM" id="SSF55021">
    <property type="entry name" value="ACT-like"/>
    <property type="match status" value="1"/>
</dbReference>
<dbReference type="SUPFAM" id="SSF53850">
    <property type="entry name" value="Periplasmic binding protein-like II"/>
    <property type="match status" value="1"/>
</dbReference>
<dbReference type="GO" id="GO:0009507">
    <property type="term" value="C:chloroplast"/>
    <property type="evidence" value="ECO:0007669"/>
    <property type="project" value="TreeGrafter"/>
</dbReference>
<dbReference type="PROSITE" id="PS51171">
    <property type="entry name" value="PREPHENATE_DEHYDR_3"/>
    <property type="match status" value="1"/>
</dbReference>
<dbReference type="STRING" id="56857.A0A200QSQ7"/>
<dbReference type="InterPro" id="IPR001086">
    <property type="entry name" value="Preph_deHydtase"/>
</dbReference>
<dbReference type="GO" id="GO:0009094">
    <property type="term" value="P:L-phenylalanine biosynthetic process"/>
    <property type="evidence" value="ECO:0007669"/>
    <property type="project" value="UniProtKB-KW"/>
</dbReference>
<keyword evidence="4" id="KW-0456">Lyase</keyword>